<evidence type="ECO:0000313" key="1">
    <source>
        <dbReference type="EMBL" id="VEP17935.1"/>
    </source>
</evidence>
<dbReference type="Proteomes" id="UP000320055">
    <property type="component" value="Unassembled WGS sequence"/>
</dbReference>
<protein>
    <submittedName>
        <fullName evidence="1">Uncharacterized protein</fullName>
    </submittedName>
</protein>
<dbReference type="AlphaFoldDB" id="A0A563W2R4"/>
<accession>A0A563W2R4</accession>
<sequence length="87" mass="9927">MIRLRAGLTVSYINWLCNSDLVSVVGANANPPLLFVNFLPLENTSVQQQHKVLAFLRNNDCFSLQKNKALNLRRTHVHKEPGKKRTQ</sequence>
<organism evidence="1 2">
    <name type="scientific">Hyella patelloides LEGE 07179</name>
    <dbReference type="NCBI Taxonomy" id="945734"/>
    <lineage>
        <taxon>Bacteria</taxon>
        <taxon>Bacillati</taxon>
        <taxon>Cyanobacteriota</taxon>
        <taxon>Cyanophyceae</taxon>
        <taxon>Pleurocapsales</taxon>
        <taxon>Hyellaceae</taxon>
        <taxon>Hyella</taxon>
    </lineage>
</organism>
<evidence type="ECO:0000313" key="2">
    <source>
        <dbReference type="Proteomes" id="UP000320055"/>
    </source>
</evidence>
<keyword evidence="2" id="KW-1185">Reference proteome</keyword>
<gene>
    <name evidence="1" type="ORF">H1P_660025</name>
</gene>
<dbReference type="EMBL" id="CAACVJ010000623">
    <property type="protein sequence ID" value="VEP17935.1"/>
    <property type="molecule type" value="Genomic_DNA"/>
</dbReference>
<proteinExistence type="predicted"/>
<reference evidence="1 2" key="1">
    <citation type="submission" date="2019-01" db="EMBL/GenBank/DDBJ databases">
        <authorList>
            <person name="Brito A."/>
        </authorList>
    </citation>
    <scope>NUCLEOTIDE SEQUENCE [LARGE SCALE GENOMIC DNA]</scope>
    <source>
        <strain evidence="1">1</strain>
    </source>
</reference>
<name>A0A563W2R4_9CYAN</name>